<gene>
    <name evidence="15" type="ORF">M427DRAFT_51707</name>
</gene>
<comment type="similarity">
    <text evidence="2">Belongs to the class-II aminoacyl-tRNA synthetase family.</text>
</comment>
<keyword evidence="7" id="KW-0067">ATP-binding</keyword>
<evidence type="ECO:0000256" key="3">
    <source>
        <dbReference type="ARBA" id="ARBA00012816"/>
    </source>
</evidence>
<dbReference type="InterPro" id="IPR045864">
    <property type="entry name" value="aa-tRNA-synth_II/BPL/LPL"/>
</dbReference>
<dbReference type="PRINTS" id="PR01042">
    <property type="entry name" value="TRNASYNTHASP"/>
</dbReference>
<evidence type="ECO:0000256" key="8">
    <source>
        <dbReference type="ARBA" id="ARBA00022917"/>
    </source>
</evidence>
<protein>
    <recommendedName>
        <fullName evidence="11">Asparagine--tRNA ligase, cytoplasmic</fullName>
        <ecNumber evidence="3">6.1.1.22</ecNumber>
    </recommendedName>
    <alternativeName>
        <fullName evidence="10">Asparaginyl-tRNA synthetase</fullName>
    </alternativeName>
</protein>
<feature type="coiled-coil region" evidence="13">
    <location>
        <begin position="78"/>
        <end position="106"/>
    </location>
</feature>
<dbReference type="GO" id="GO:0004816">
    <property type="term" value="F:asparagine-tRNA ligase activity"/>
    <property type="evidence" value="ECO:0007669"/>
    <property type="project" value="UniProtKB-EC"/>
</dbReference>
<dbReference type="InterPro" id="IPR006195">
    <property type="entry name" value="aa-tRNA-synth_II"/>
</dbReference>
<dbReference type="InterPro" id="IPR004365">
    <property type="entry name" value="NA-bd_OB_tRNA"/>
</dbReference>
<evidence type="ECO:0000256" key="4">
    <source>
        <dbReference type="ARBA" id="ARBA00022490"/>
    </source>
</evidence>
<dbReference type="EMBL" id="KQ965734">
    <property type="protein sequence ID" value="KXS20729.1"/>
    <property type="molecule type" value="Genomic_DNA"/>
</dbReference>
<name>A0A139AVK0_GONPJ</name>
<keyword evidence="9" id="KW-0030">Aminoacyl-tRNA synthetase</keyword>
<feature type="domain" description="Aminoacyl-transfer RNA synthetases class-II family profile" evidence="14">
    <location>
        <begin position="259"/>
        <end position="553"/>
    </location>
</feature>
<dbReference type="Pfam" id="PF01336">
    <property type="entry name" value="tRNA_anti-codon"/>
    <property type="match status" value="1"/>
</dbReference>
<evidence type="ECO:0000256" key="12">
    <source>
        <dbReference type="ARBA" id="ARBA00047844"/>
    </source>
</evidence>
<reference evidence="15 16" key="1">
    <citation type="journal article" date="2015" name="Genome Biol. Evol.">
        <title>Phylogenomic analyses indicate that early fungi evolved digesting cell walls of algal ancestors of land plants.</title>
        <authorList>
            <person name="Chang Y."/>
            <person name="Wang S."/>
            <person name="Sekimoto S."/>
            <person name="Aerts A.L."/>
            <person name="Choi C."/>
            <person name="Clum A."/>
            <person name="LaButti K.M."/>
            <person name="Lindquist E.A."/>
            <person name="Yee Ngan C."/>
            <person name="Ohm R.A."/>
            <person name="Salamov A.A."/>
            <person name="Grigoriev I.V."/>
            <person name="Spatafora J.W."/>
            <person name="Berbee M.L."/>
        </authorList>
    </citation>
    <scope>NUCLEOTIDE SEQUENCE [LARGE SCALE GENOMIC DNA]</scope>
    <source>
        <strain evidence="15 16">JEL478</strain>
    </source>
</reference>
<organism evidence="15 16">
    <name type="scientific">Gonapodya prolifera (strain JEL478)</name>
    <name type="common">Monoblepharis prolifera</name>
    <dbReference type="NCBI Taxonomy" id="1344416"/>
    <lineage>
        <taxon>Eukaryota</taxon>
        <taxon>Fungi</taxon>
        <taxon>Fungi incertae sedis</taxon>
        <taxon>Chytridiomycota</taxon>
        <taxon>Chytridiomycota incertae sedis</taxon>
        <taxon>Monoblepharidomycetes</taxon>
        <taxon>Monoblepharidales</taxon>
        <taxon>Gonapodyaceae</taxon>
        <taxon>Gonapodya</taxon>
    </lineage>
</organism>
<dbReference type="EC" id="6.1.1.22" evidence="3"/>
<evidence type="ECO:0000256" key="1">
    <source>
        <dbReference type="ARBA" id="ARBA00004496"/>
    </source>
</evidence>
<evidence type="ECO:0000256" key="13">
    <source>
        <dbReference type="SAM" id="Coils"/>
    </source>
</evidence>
<dbReference type="Gene3D" id="3.30.1910.20">
    <property type="entry name" value="asparaginyl-tRNA synthetase, N-terminal domain"/>
    <property type="match status" value="1"/>
</dbReference>
<dbReference type="PROSITE" id="PS50862">
    <property type="entry name" value="AA_TRNA_LIGASE_II"/>
    <property type="match status" value="1"/>
</dbReference>
<dbReference type="InterPro" id="IPR002312">
    <property type="entry name" value="Asp/Asn-tRNA-synth_IIb"/>
</dbReference>
<dbReference type="PANTHER" id="PTHR22594">
    <property type="entry name" value="ASPARTYL/LYSYL-TRNA SYNTHETASE"/>
    <property type="match status" value="1"/>
</dbReference>
<evidence type="ECO:0000256" key="11">
    <source>
        <dbReference type="ARBA" id="ARBA00039867"/>
    </source>
</evidence>
<dbReference type="Pfam" id="PF20917">
    <property type="entry name" value="AsnRS_N"/>
    <property type="match status" value="1"/>
</dbReference>
<dbReference type="InterPro" id="IPR048952">
    <property type="entry name" value="AsnRS_N"/>
</dbReference>
<comment type="catalytic activity">
    <reaction evidence="12">
        <text>tRNA(Asn) + L-asparagine + ATP = L-asparaginyl-tRNA(Asn) + AMP + diphosphate + H(+)</text>
        <dbReference type="Rhea" id="RHEA:11180"/>
        <dbReference type="Rhea" id="RHEA-COMP:9659"/>
        <dbReference type="Rhea" id="RHEA-COMP:9674"/>
        <dbReference type="ChEBI" id="CHEBI:15378"/>
        <dbReference type="ChEBI" id="CHEBI:30616"/>
        <dbReference type="ChEBI" id="CHEBI:33019"/>
        <dbReference type="ChEBI" id="CHEBI:58048"/>
        <dbReference type="ChEBI" id="CHEBI:78442"/>
        <dbReference type="ChEBI" id="CHEBI:78515"/>
        <dbReference type="ChEBI" id="CHEBI:456215"/>
        <dbReference type="EC" id="6.1.1.22"/>
    </reaction>
</comment>
<evidence type="ECO:0000313" key="15">
    <source>
        <dbReference type="EMBL" id="KXS20729.1"/>
    </source>
</evidence>
<proteinExistence type="inferred from homology"/>
<dbReference type="PANTHER" id="PTHR22594:SF16">
    <property type="entry name" value="ASPARAGINE--TRNA LIGASE, CYTOPLASMIC"/>
    <property type="match status" value="1"/>
</dbReference>
<sequence length="561" mass="63354">MVESKPDGIILFVDETAGSDESGVGTEASPFKTAVAAILKASTANTGINVDEIKIKVKKESEWTDISKAGFKKAKGGFENAIKKLRKEEEKKHKEAEDKAGEEKRLEESKKIVIKMDYNLPQAKQIKIRDSTSNRGQRVVVCGWVHRHRVQGKDLMFIWLRDGTGFLQCVLTGQMCHTYNAVTLQLESTVSLYGTLKEVPAGKTAPGGHELQVDYWELIGAAPGGDEAITNKISAEASPDLLYDQRHLVIRGDTASAVLRLRHATLRGFRAFFDKKGLYEVTPPLMVQTQVEGGSTLFHFQYYGEEAYLTQSSQLYLETCLPALGDVYCITESFRAEKSHTRRHLAEYTHIEAELAFITFNDLLDFLEDMVCSVVDFVLASKEAPYFKELHKDFVPPKRPFRRMDYSDGIKWLNDNGIKKEDGSDYVFGDDIPEAPERKMTDAIGEPIMFCRFPVEIKSFYMKRDPKDTKLTESVDVLIPNVGEIVGGSMRISDLAELLAAYKREGIDPSPYYWFTDQRKYGTCEHGGFGLGLERFLAWMLNRYTVRDCCLYPRFPGRAQP</sequence>
<evidence type="ECO:0000256" key="10">
    <source>
        <dbReference type="ARBA" id="ARBA00029886"/>
    </source>
</evidence>
<keyword evidence="5" id="KW-0436">Ligase</keyword>
<keyword evidence="8" id="KW-0648">Protein biosynthesis</keyword>
<dbReference type="Proteomes" id="UP000070544">
    <property type="component" value="Unassembled WGS sequence"/>
</dbReference>
<dbReference type="OrthoDB" id="1931232at2759"/>
<dbReference type="STRING" id="1344416.A0A139AVK0"/>
<dbReference type="NCBIfam" id="TIGR00457">
    <property type="entry name" value="asnS"/>
    <property type="match status" value="1"/>
</dbReference>
<evidence type="ECO:0000259" key="14">
    <source>
        <dbReference type="PROSITE" id="PS50862"/>
    </source>
</evidence>
<comment type="subcellular location">
    <subcellularLocation>
        <location evidence="1">Cytoplasm</location>
    </subcellularLocation>
</comment>
<dbReference type="CDD" id="cd04323">
    <property type="entry name" value="AsnRS_cyto_like_N"/>
    <property type="match status" value="1"/>
</dbReference>
<keyword evidence="6" id="KW-0547">Nucleotide-binding</keyword>
<dbReference type="InterPro" id="IPR004522">
    <property type="entry name" value="Asn-tRNA-ligase"/>
</dbReference>
<evidence type="ECO:0000256" key="7">
    <source>
        <dbReference type="ARBA" id="ARBA00022840"/>
    </source>
</evidence>
<evidence type="ECO:0000313" key="16">
    <source>
        <dbReference type="Proteomes" id="UP000070544"/>
    </source>
</evidence>
<dbReference type="AlphaFoldDB" id="A0A139AVK0"/>
<accession>A0A139AVK0</accession>
<evidence type="ECO:0000256" key="9">
    <source>
        <dbReference type="ARBA" id="ARBA00023146"/>
    </source>
</evidence>
<dbReference type="Gene3D" id="2.40.50.140">
    <property type="entry name" value="Nucleic acid-binding proteins"/>
    <property type="match status" value="1"/>
</dbReference>
<dbReference type="GO" id="GO:0005524">
    <property type="term" value="F:ATP binding"/>
    <property type="evidence" value="ECO:0007669"/>
    <property type="project" value="UniProtKB-KW"/>
</dbReference>
<evidence type="ECO:0000256" key="6">
    <source>
        <dbReference type="ARBA" id="ARBA00022741"/>
    </source>
</evidence>
<keyword evidence="13" id="KW-0175">Coiled coil</keyword>
<dbReference type="GO" id="GO:0005737">
    <property type="term" value="C:cytoplasm"/>
    <property type="evidence" value="ECO:0007669"/>
    <property type="project" value="UniProtKB-SubCell"/>
</dbReference>
<dbReference type="CDD" id="cd00776">
    <property type="entry name" value="AsxRS_core"/>
    <property type="match status" value="1"/>
</dbReference>
<dbReference type="SUPFAM" id="SSF55681">
    <property type="entry name" value="Class II aaRS and biotin synthetases"/>
    <property type="match status" value="1"/>
</dbReference>
<dbReference type="GO" id="GO:0006421">
    <property type="term" value="P:asparaginyl-tRNA aminoacylation"/>
    <property type="evidence" value="ECO:0007669"/>
    <property type="project" value="EnsemblFungi"/>
</dbReference>
<dbReference type="OMA" id="DCCLYPR"/>
<keyword evidence="4" id="KW-0963">Cytoplasm</keyword>
<dbReference type="FunFam" id="2.40.50.140:FF:000151">
    <property type="entry name" value="Asparagine--tRNA ligase, cytoplasmic"/>
    <property type="match status" value="1"/>
</dbReference>
<dbReference type="SUPFAM" id="SSF50249">
    <property type="entry name" value="Nucleic acid-binding proteins"/>
    <property type="match status" value="1"/>
</dbReference>
<dbReference type="FunFam" id="3.30.930.10:FF:000040">
    <property type="entry name" value="Asparagine--tRNA ligase, cytoplasmic"/>
    <property type="match status" value="1"/>
</dbReference>
<dbReference type="Gene3D" id="3.30.930.10">
    <property type="entry name" value="Bira Bifunctional Protein, Domain 2"/>
    <property type="match status" value="1"/>
</dbReference>
<dbReference type="Pfam" id="PF00152">
    <property type="entry name" value="tRNA-synt_2"/>
    <property type="match status" value="1"/>
</dbReference>
<evidence type="ECO:0000256" key="2">
    <source>
        <dbReference type="ARBA" id="ARBA00008226"/>
    </source>
</evidence>
<dbReference type="GO" id="GO:1990825">
    <property type="term" value="F:sequence-specific mRNA binding"/>
    <property type="evidence" value="ECO:0007669"/>
    <property type="project" value="EnsemblFungi"/>
</dbReference>
<dbReference type="InterPro" id="IPR004364">
    <property type="entry name" value="Aa-tRNA-synt_II"/>
</dbReference>
<keyword evidence="16" id="KW-1185">Reference proteome</keyword>
<evidence type="ECO:0000256" key="5">
    <source>
        <dbReference type="ARBA" id="ARBA00022598"/>
    </source>
</evidence>
<dbReference type="InterPro" id="IPR012340">
    <property type="entry name" value="NA-bd_OB-fold"/>
</dbReference>